<sequence length="56" mass="6392">MKNIAQEGQNVEQFVERTNKTFLYIGTFVLVVITVSIGVLIFLLLSNILEKSFQMI</sequence>
<reference evidence="3" key="1">
    <citation type="submission" date="2016-11" db="EMBL/GenBank/DDBJ databases">
        <authorList>
            <person name="Varghese N."/>
            <person name="Submissions S."/>
        </authorList>
    </citation>
    <scope>NUCLEOTIDE SEQUENCE [LARGE SCALE GENOMIC DNA]</scope>
    <source>
        <strain evidence="3">DSM 3661</strain>
    </source>
</reference>
<organism evidence="2 3">
    <name type="scientific">Flavobacterium xanthum</name>
    <dbReference type="NCBI Taxonomy" id="69322"/>
    <lineage>
        <taxon>Bacteria</taxon>
        <taxon>Pseudomonadati</taxon>
        <taxon>Bacteroidota</taxon>
        <taxon>Flavobacteriia</taxon>
        <taxon>Flavobacteriales</taxon>
        <taxon>Flavobacteriaceae</taxon>
        <taxon>Flavobacterium</taxon>
    </lineage>
</organism>
<keyword evidence="1" id="KW-1133">Transmembrane helix</keyword>
<keyword evidence="3" id="KW-1185">Reference proteome</keyword>
<keyword evidence="1" id="KW-0472">Membrane</keyword>
<gene>
    <name evidence="2" type="ORF">SAMN05443669_1001175</name>
</gene>
<dbReference type="EMBL" id="FRBU01000001">
    <property type="protein sequence ID" value="SHL02476.1"/>
    <property type="molecule type" value="Genomic_DNA"/>
</dbReference>
<protein>
    <submittedName>
        <fullName evidence="2">Uncharacterized protein</fullName>
    </submittedName>
</protein>
<evidence type="ECO:0000313" key="2">
    <source>
        <dbReference type="EMBL" id="SHL02476.1"/>
    </source>
</evidence>
<name>A0A1M6X953_9FLAO</name>
<evidence type="ECO:0000313" key="3">
    <source>
        <dbReference type="Proteomes" id="UP000184260"/>
    </source>
</evidence>
<proteinExistence type="predicted"/>
<dbReference type="STRING" id="69322.SAMN05443669_1001175"/>
<keyword evidence="1" id="KW-0812">Transmembrane</keyword>
<dbReference type="AlphaFoldDB" id="A0A1M6X953"/>
<dbReference type="Proteomes" id="UP000184260">
    <property type="component" value="Unassembled WGS sequence"/>
</dbReference>
<evidence type="ECO:0000256" key="1">
    <source>
        <dbReference type="SAM" id="Phobius"/>
    </source>
</evidence>
<dbReference type="RefSeq" id="WP_175547716.1">
    <property type="nucleotide sequence ID" value="NZ_FRBU01000001.1"/>
</dbReference>
<accession>A0A1M6X953</accession>
<feature type="transmembrane region" description="Helical" evidence="1">
    <location>
        <begin position="22"/>
        <end position="45"/>
    </location>
</feature>